<dbReference type="Gene3D" id="1.10.10.10">
    <property type="entry name" value="Winged helix-like DNA-binding domain superfamily/Winged helix DNA-binding domain"/>
    <property type="match status" value="1"/>
</dbReference>
<evidence type="ECO:0000256" key="2">
    <source>
        <dbReference type="ARBA" id="ARBA00023015"/>
    </source>
</evidence>
<keyword evidence="9" id="KW-1185">Reference proteome</keyword>
<gene>
    <name evidence="8" type="ORF">SAMN05192557_0521</name>
</gene>
<keyword evidence="3" id="KW-0238">DNA-binding</keyword>
<dbReference type="SUPFAM" id="SSF51206">
    <property type="entry name" value="cAMP-binding domain-like"/>
    <property type="match status" value="1"/>
</dbReference>
<dbReference type="GO" id="GO:0006355">
    <property type="term" value="P:regulation of DNA-templated transcription"/>
    <property type="evidence" value="ECO:0007669"/>
    <property type="project" value="InterPro"/>
</dbReference>
<protein>
    <recommendedName>
        <fullName evidence="1">HTH-type transcriptional regulator ArcR</fullName>
    </recommendedName>
</protein>
<dbReference type="SUPFAM" id="SSF46785">
    <property type="entry name" value="Winged helix' DNA-binding domain"/>
    <property type="match status" value="1"/>
</dbReference>
<dbReference type="RefSeq" id="WP_091473611.1">
    <property type="nucleotide sequence ID" value="NZ_FOIT01000001.1"/>
</dbReference>
<evidence type="ECO:0000259" key="6">
    <source>
        <dbReference type="PROSITE" id="PS50042"/>
    </source>
</evidence>
<organism evidence="8 9">
    <name type="scientific">Aliicoccus persicus</name>
    <dbReference type="NCBI Taxonomy" id="930138"/>
    <lineage>
        <taxon>Bacteria</taxon>
        <taxon>Bacillati</taxon>
        <taxon>Bacillota</taxon>
        <taxon>Bacilli</taxon>
        <taxon>Bacillales</taxon>
        <taxon>Staphylococcaceae</taxon>
        <taxon>Aliicoccus</taxon>
    </lineage>
</organism>
<dbReference type="CDD" id="cd00038">
    <property type="entry name" value="CAP_ED"/>
    <property type="match status" value="1"/>
</dbReference>
<dbReference type="SMART" id="SM00419">
    <property type="entry name" value="HTH_CRP"/>
    <property type="match status" value="1"/>
</dbReference>
<dbReference type="Proteomes" id="UP000243605">
    <property type="component" value="Unassembled WGS sequence"/>
</dbReference>
<evidence type="ECO:0000313" key="9">
    <source>
        <dbReference type="Proteomes" id="UP000243605"/>
    </source>
</evidence>
<keyword evidence="2" id="KW-0805">Transcription regulation</keyword>
<feature type="domain" description="HTH crp-type" evidence="7">
    <location>
        <begin position="139"/>
        <end position="212"/>
    </location>
</feature>
<dbReference type="EMBL" id="FOIT01000001">
    <property type="protein sequence ID" value="SEV85671.1"/>
    <property type="molecule type" value="Genomic_DNA"/>
</dbReference>
<sequence>MIGETIFKPKSIIKLIRQRGERLNFQKNEYIFLPDDEENMIYLVDTGEVFISKMQEEGKELILKLLSKDSIFGATRMYMKTTEYGTYAKAKTDTVIHGLNWQQFKSHLDNRIDLKNELIQFQEIETERYAAKIRDMLMHGKHGALAGILIRLSNSYGAKIDGDVLIKTKLTNQELANMSGTTREGINRALNELKESGIISIDNKHIIIHDMISLRKIIHCERCSIEFCQAF</sequence>
<dbReference type="PROSITE" id="PS50042">
    <property type="entry name" value="CNMP_BINDING_3"/>
    <property type="match status" value="1"/>
</dbReference>
<evidence type="ECO:0000256" key="4">
    <source>
        <dbReference type="ARBA" id="ARBA00023159"/>
    </source>
</evidence>
<dbReference type="InterPro" id="IPR000595">
    <property type="entry name" value="cNMP-bd_dom"/>
</dbReference>
<evidence type="ECO:0000313" key="8">
    <source>
        <dbReference type="EMBL" id="SEV85671.1"/>
    </source>
</evidence>
<accession>A0A662Z3R0</accession>
<evidence type="ECO:0000256" key="3">
    <source>
        <dbReference type="ARBA" id="ARBA00023125"/>
    </source>
</evidence>
<evidence type="ECO:0000259" key="7">
    <source>
        <dbReference type="PROSITE" id="PS51063"/>
    </source>
</evidence>
<dbReference type="Pfam" id="PF00027">
    <property type="entry name" value="cNMP_binding"/>
    <property type="match status" value="1"/>
</dbReference>
<proteinExistence type="predicted"/>
<dbReference type="GO" id="GO:0003677">
    <property type="term" value="F:DNA binding"/>
    <property type="evidence" value="ECO:0007669"/>
    <property type="project" value="UniProtKB-KW"/>
</dbReference>
<dbReference type="InterPro" id="IPR012318">
    <property type="entry name" value="HTH_CRP"/>
</dbReference>
<keyword evidence="4" id="KW-0010">Activator</keyword>
<dbReference type="PROSITE" id="PS51063">
    <property type="entry name" value="HTH_CRP_2"/>
    <property type="match status" value="1"/>
</dbReference>
<dbReference type="InterPro" id="IPR036388">
    <property type="entry name" value="WH-like_DNA-bd_sf"/>
</dbReference>
<dbReference type="InterPro" id="IPR014710">
    <property type="entry name" value="RmlC-like_jellyroll"/>
</dbReference>
<dbReference type="CDD" id="cd00092">
    <property type="entry name" value="HTH_CRP"/>
    <property type="match status" value="1"/>
</dbReference>
<dbReference type="Gene3D" id="2.60.120.10">
    <property type="entry name" value="Jelly Rolls"/>
    <property type="match status" value="1"/>
</dbReference>
<reference evidence="8 9" key="1">
    <citation type="submission" date="2016-10" db="EMBL/GenBank/DDBJ databases">
        <authorList>
            <person name="Varghese N."/>
            <person name="Submissions S."/>
        </authorList>
    </citation>
    <scope>NUCLEOTIDE SEQUENCE [LARGE SCALE GENOMIC DNA]</scope>
    <source>
        <strain evidence="8 9">IBRC-M10081</strain>
    </source>
</reference>
<keyword evidence="5" id="KW-0804">Transcription</keyword>
<name>A0A662Z3R0_9STAP</name>
<dbReference type="Pfam" id="PF13545">
    <property type="entry name" value="HTH_Crp_2"/>
    <property type="match status" value="1"/>
</dbReference>
<dbReference type="AlphaFoldDB" id="A0A662Z3R0"/>
<evidence type="ECO:0000256" key="1">
    <source>
        <dbReference type="ARBA" id="ARBA00020091"/>
    </source>
</evidence>
<dbReference type="InterPro" id="IPR036390">
    <property type="entry name" value="WH_DNA-bd_sf"/>
</dbReference>
<feature type="domain" description="Cyclic nucleotide-binding" evidence="6">
    <location>
        <begin position="25"/>
        <end position="120"/>
    </location>
</feature>
<dbReference type="InterPro" id="IPR018490">
    <property type="entry name" value="cNMP-bd_dom_sf"/>
</dbReference>
<dbReference type="PRINTS" id="PR00034">
    <property type="entry name" value="HTHCRP"/>
</dbReference>
<evidence type="ECO:0000256" key="5">
    <source>
        <dbReference type="ARBA" id="ARBA00023163"/>
    </source>
</evidence>
<dbReference type="OrthoDB" id="9810708at2"/>